<accession>A0AAV9W756</accession>
<feature type="region of interest" description="Disordered" evidence="1">
    <location>
        <begin position="1"/>
        <end position="105"/>
    </location>
</feature>
<evidence type="ECO:0000256" key="1">
    <source>
        <dbReference type="SAM" id="MobiDB-lite"/>
    </source>
</evidence>
<keyword evidence="3" id="KW-1185">Reference proteome</keyword>
<feature type="compositionally biased region" description="Basic and acidic residues" evidence="1">
    <location>
        <begin position="1"/>
        <end position="18"/>
    </location>
</feature>
<proteinExistence type="predicted"/>
<dbReference type="Proteomes" id="UP001370758">
    <property type="component" value="Unassembled WGS sequence"/>
</dbReference>
<evidence type="ECO:0000313" key="2">
    <source>
        <dbReference type="EMBL" id="KAK6500232.1"/>
    </source>
</evidence>
<comment type="caution">
    <text evidence="2">The sequence shown here is derived from an EMBL/GenBank/DDBJ whole genome shotgun (WGS) entry which is preliminary data.</text>
</comment>
<dbReference type="AlphaFoldDB" id="A0AAV9W756"/>
<protein>
    <submittedName>
        <fullName evidence="2">Uncharacterized protein</fullName>
    </submittedName>
</protein>
<feature type="compositionally biased region" description="Basic and acidic residues" evidence="1">
    <location>
        <begin position="63"/>
        <end position="79"/>
    </location>
</feature>
<name>A0AAV9W756_9PEZI</name>
<sequence>MERWRDEETKKGDEKAASRIESCTADFNDHEDEDEDENDDDGDGDDDGDDDGDGRCRCRWKMRREGGKGGREERGRSPESEVSCPGKWPDRRSGRKRMRMIGELK</sequence>
<evidence type="ECO:0000313" key="3">
    <source>
        <dbReference type="Proteomes" id="UP001370758"/>
    </source>
</evidence>
<feature type="compositionally biased region" description="Acidic residues" evidence="1">
    <location>
        <begin position="29"/>
        <end position="52"/>
    </location>
</feature>
<dbReference type="EMBL" id="JAVHJL010000007">
    <property type="protein sequence ID" value="KAK6500232.1"/>
    <property type="molecule type" value="Genomic_DNA"/>
</dbReference>
<organism evidence="2 3">
    <name type="scientific">Arthrobotrys musiformis</name>
    <dbReference type="NCBI Taxonomy" id="47236"/>
    <lineage>
        <taxon>Eukaryota</taxon>
        <taxon>Fungi</taxon>
        <taxon>Dikarya</taxon>
        <taxon>Ascomycota</taxon>
        <taxon>Pezizomycotina</taxon>
        <taxon>Orbiliomycetes</taxon>
        <taxon>Orbiliales</taxon>
        <taxon>Orbiliaceae</taxon>
        <taxon>Arthrobotrys</taxon>
    </lineage>
</organism>
<reference evidence="2 3" key="1">
    <citation type="submission" date="2023-08" db="EMBL/GenBank/DDBJ databases">
        <authorList>
            <person name="Palmer J.M."/>
        </authorList>
    </citation>
    <scope>NUCLEOTIDE SEQUENCE [LARGE SCALE GENOMIC DNA]</scope>
    <source>
        <strain evidence="2 3">TWF481</strain>
    </source>
</reference>
<gene>
    <name evidence="2" type="ORF">TWF481_010581</name>
</gene>